<dbReference type="OrthoDB" id="9766487at2"/>
<evidence type="ECO:0000256" key="4">
    <source>
        <dbReference type="ARBA" id="ARBA00022833"/>
    </source>
</evidence>
<dbReference type="InterPro" id="IPR001333">
    <property type="entry name" value="Peptidase_M32_Taq"/>
</dbReference>
<dbReference type="GO" id="GO:0046872">
    <property type="term" value="F:metal ion binding"/>
    <property type="evidence" value="ECO:0007669"/>
    <property type="project" value="UniProtKB-UniRule"/>
</dbReference>
<dbReference type="GO" id="GO:0006508">
    <property type="term" value="P:proteolysis"/>
    <property type="evidence" value="ECO:0007669"/>
    <property type="project" value="UniProtKB-KW"/>
</dbReference>
<evidence type="ECO:0000259" key="7">
    <source>
        <dbReference type="Pfam" id="PF01432"/>
    </source>
</evidence>
<keyword evidence="1 6" id="KW-0645">Protease</keyword>
<proteinExistence type="inferred from homology"/>
<dbReference type="Proteomes" id="UP000237684">
    <property type="component" value="Unassembled WGS sequence"/>
</dbReference>
<keyword evidence="2 6" id="KW-0479">Metal-binding</keyword>
<name>A0A2S8SUD6_9BACT</name>
<dbReference type="NCBIfam" id="TIGR02290">
    <property type="entry name" value="M3_fam_3"/>
    <property type="match status" value="1"/>
</dbReference>
<dbReference type="RefSeq" id="WP_105483204.1">
    <property type="nucleotide sequence ID" value="NZ_NIGF01000005.1"/>
</dbReference>
<dbReference type="PANTHER" id="PTHR34217">
    <property type="entry name" value="METAL-DEPENDENT CARBOXYPEPTIDASE"/>
    <property type="match status" value="1"/>
</dbReference>
<evidence type="ECO:0000259" key="8">
    <source>
        <dbReference type="Pfam" id="PF08439"/>
    </source>
</evidence>
<keyword evidence="10" id="KW-1185">Reference proteome</keyword>
<evidence type="ECO:0000256" key="3">
    <source>
        <dbReference type="ARBA" id="ARBA00022801"/>
    </source>
</evidence>
<dbReference type="GO" id="GO:0004222">
    <property type="term" value="F:metalloendopeptidase activity"/>
    <property type="evidence" value="ECO:0007669"/>
    <property type="project" value="InterPro"/>
</dbReference>
<dbReference type="InterPro" id="IPR042088">
    <property type="entry name" value="OligoPept_F_C"/>
</dbReference>
<organism evidence="9 10">
    <name type="scientific">Abditibacterium utsteinense</name>
    <dbReference type="NCBI Taxonomy" id="1960156"/>
    <lineage>
        <taxon>Bacteria</taxon>
        <taxon>Pseudomonadati</taxon>
        <taxon>Abditibacteriota</taxon>
        <taxon>Abditibacteriia</taxon>
        <taxon>Abditibacteriales</taxon>
        <taxon>Abditibacteriaceae</taxon>
        <taxon>Abditibacterium</taxon>
    </lineage>
</organism>
<feature type="domain" description="Oligopeptidase F N-terminal" evidence="8">
    <location>
        <begin position="122"/>
        <end position="179"/>
    </location>
</feature>
<evidence type="ECO:0000313" key="10">
    <source>
        <dbReference type="Proteomes" id="UP000237684"/>
    </source>
</evidence>
<sequence length="593" mass="66474">MTNQLPNWDMTPIFPSLESAQFETEFHGALDEIDALSAEFDTFSIRRRESAEIDTDFVAQFEQIVGAWNTLEERLDTLGSYITCFVTTDAKNEVAKARESEFETRVVALGQLQTRLVAWIGSSDIETLIQQSQVAKNHEFFVRRAHFSASHQMSESEENLASSLSPMGLGGWAKLHGTVSSLLSAKVNIDGEEKSLPMSAIRALASDPNRENRRAAFDSEIAAWQGVAPTLAAALNGIKGFQRETRARRGFVDDVEPTLAGNSIDAATLSAMQAACVAAFPDFRRYMKAKARALNLEKLAWFDLIAPLGEDGKKWDWSETETFTEENFGRYSPRLADFARRSFEEKWIDAPPIAGKVGGAYCTGTRPGESRVLMNFDGSFTAVSTLAHELGHAYHNLCLESRTPLQSQIPMTLAETASIFCETLVFEGAVQGASREERIALLDNALSRNLQVVVDIHSRFRFEQSVFEKRGERELTETEFCDLMTSAQRETYGEDLEPLHPYMWAVKGHYYGPKFYNYPYTFGLLLALGLYAHYQKEPETFRAKYDDFLSKCGLSDAQTLGEEFGFDLRGSEFWEGSLGIIRAQIDEFEKLIA</sequence>
<feature type="domain" description="Peptidase M3A/M3B catalytic" evidence="7">
    <location>
        <begin position="204"/>
        <end position="578"/>
    </location>
</feature>
<dbReference type="Pfam" id="PF01432">
    <property type="entry name" value="Peptidase_M3"/>
    <property type="match status" value="1"/>
</dbReference>
<dbReference type="InParanoid" id="A0A2S8SUD6"/>
<dbReference type="Pfam" id="PF08439">
    <property type="entry name" value="Peptidase_M3_N"/>
    <property type="match status" value="1"/>
</dbReference>
<dbReference type="InterPro" id="IPR034006">
    <property type="entry name" value="M3B_PepF_2"/>
</dbReference>
<dbReference type="PANTHER" id="PTHR34217:SF1">
    <property type="entry name" value="CARBOXYPEPTIDASE 1"/>
    <property type="match status" value="1"/>
</dbReference>
<evidence type="ECO:0000256" key="2">
    <source>
        <dbReference type="ARBA" id="ARBA00022723"/>
    </source>
</evidence>
<dbReference type="SUPFAM" id="SSF55486">
    <property type="entry name" value="Metalloproteases ('zincins'), catalytic domain"/>
    <property type="match status" value="1"/>
</dbReference>
<dbReference type="AlphaFoldDB" id="A0A2S8SUD6"/>
<evidence type="ECO:0000256" key="6">
    <source>
        <dbReference type="RuleBase" id="RU003435"/>
    </source>
</evidence>
<dbReference type="Gene3D" id="1.20.140.70">
    <property type="entry name" value="Oligopeptidase f, N-terminal domain"/>
    <property type="match status" value="1"/>
</dbReference>
<protein>
    <submittedName>
        <fullName evidence="9">Oligoendopeptidase, pepF/M3 family</fullName>
    </submittedName>
</protein>
<comment type="similarity">
    <text evidence="6">Belongs to the peptidase M3 family.</text>
</comment>
<keyword evidence="5 6" id="KW-0482">Metalloprotease</keyword>
<comment type="caution">
    <text evidence="9">The sequence shown here is derived from an EMBL/GenBank/DDBJ whole genome shotgun (WGS) entry which is preliminary data.</text>
</comment>
<dbReference type="InterPro" id="IPR011977">
    <property type="entry name" value="Pept_M3B_clade3"/>
</dbReference>
<evidence type="ECO:0000256" key="1">
    <source>
        <dbReference type="ARBA" id="ARBA00022670"/>
    </source>
</evidence>
<evidence type="ECO:0000313" key="9">
    <source>
        <dbReference type="EMBL" id="PQV64413.1"/>
    </source>
</evidence>
<dbReference type="EMBL" id="NIGF01000005">
    <property type="protein sequence ID" value="PQV64413.1"/>
    <property type="molecule type" value="Genomic_DNA"/>
</dbReference>
<dbReference type="Gene3D" id="1.10.1370.20">
    <property type="entry name" value="Oligoendopeptidase f, C-terminal domain"/>
    <property type="match status" value="1"/>
</dbReference>
<dbReference type="CDD" id="cd09607">
    <property type="entry name" value="M3B_PepF"/>
    <property type="match status" value="1"/>
</dbReference>
<dbReference type="GO" id="GO:0004181">
    <property type="term" value="F:metallocarboxypeptidase activity"/>
    <property type="evidence" value="ECO:0007669"/>
    <property type="project" value="InterPro"/>
</dbReference>
<gene>
    <name evidence="9" type="ORF">B1R32_10594</name>
</gene>
<keyword evidence="3 6" id="KW-0378">Hydrolase</keyword>
<reference evidence="9 10" key="1">
    <citation type="journal article" date="2018" name="Syst. Appl. Microbiol.">
        <title>Abditibacterium utsteinense sp. nov., the first cultivated member of candidate phylum FBP, isolated from ice-free Antarctic soil samples.</title>
        <authorList>
            <person name="Tahon G."/>
            <person name="Tytgat B."/>
            <person name="Lebbe L."/>
            <person name="Carlier A."/>
            <person name="Willems A."/>
        </authorList>
    </citation>
    <scope>NUCLEOTIDE SEQUENCE [LARGE SCALE GENOMIC DNA]</scope>
    <source>
        <strain evidence="9 10">LMG 29911</strain>
    </source>
</reference>
<dbReference type="InterPro" id="IPR013647">
    <property type="entry name" value="OligopepF_N_dom"/>
</dbReference>
<comment type="cofactor">
    <cofactor evidence="6">
        <name>Zn(2+)</name>
        <dbReference type="ChEBI" id="CHEBI:29105"/>
    </cofactor>
    <text evidence="6">Binds 1 zinc ion.</text>
</comment>
<dbReference type="InterPro" id="IPR001567">
    <property type="entry name" value="Pept_M3A_M3B_dom"/>
</dbReference>
<keyword evidence="4 6" id="KW-0862">Zinc</keyword>
<evidence type="ECO:0000256" key="5">
    <source>
        <dbReference type="ARBA" id="ARBA00023049"/>
    </source>
</evidence>
<accession>A0A2S8SUD6</accession>